<gene>
    <name evidence="2" type="ORF">WQ53_08160</name>
</gene>
<keyword evidence="1" id="KW-0732">Signal</keyword>
<dbReference type="Proteomes" id="UP000033067">
    <property type="component" value="Chromosome"/>
</dbReference>
<name>A0A0E3Z3I0_9GAMM</name>
<organism evidence="2 3">
    <name type="scientific">Pseudoxanthomonas suwonensis</name>
    <dbReference type="NCBI Taxonomy" id="314722"/>
    <lineage>
        <taxon>Bacteria</taxon>
        <taxon>Pseudomonadati</taxon>
        <taxon>Pseudomonadota</taxon>
        <taxon>Gammaproteobacteria</taxon>
        <taxon>Lysobacterales</taxon>
        <taxon>Lysobacteraceae</taxon>
        <taxon>Pseudoxanthomonas</taxon>
    </lineage>
</organism>
<sequence length="109" mass="11478">MIEAALLAAVAMAFAPARAASPDTAPAAPPEGIVIDCDRPVLPSQKTIGELAEQHNFGQVYATRQRAMVEVQRACLREGVSAVLLVGPKKPTVTAQEPHQIAANRAPSR</sequence>
<evidence type="ECO:0000313" key="3">
    <source>
        <dbReference type="Proteomes" id="UP000033067"/>
    </source>
</evidence>
<accession>A0A0E3Z3I0</accession>
<feature type="chain" id="PRO_5002416233" evidence="1">
    <location>
        <begin position="20"/>
        <end position="109"/>
    </location>
</feature>
<feature type="signal peptide" evidence="1">
    <location>
        <begin position="1"/>
        <end position="19"/>
    </location>
</feature>
<dbReference type="AlphaFoldDB" id="A0A0E3Z3I0"/>
<dbReference type="KEGG" id="psuw:WQ53_08160"/>
<protein>
    <submittedName>
        <fullName evidence="2">Uncharacterized protein</fullName>
    </submittedName>
</protein>
<dbReference type="EMBL" id="CP011144">
    <property type="protein sequence ID" value="AKC86733.1"/>
    <property type="molecule type" value="Genomic_DNA"/>
</dbReference>
<keyword evidence="3" id="KW-1185">Reference proteome</keyword>
<evidence type="ECO:0000313" key="2">
    <source>
        <dbReference type="EMBL" id="AKC86733.1"/>
    </source>
</evidence>
<evidence type="ECO:0000256" key="1">
    <source>
        <dbReference type="SAM" id="SignalP"/>
    </source>
</evidence>
<proteinExistence type="predicted"/>
<reference evidence="2 3" key="1">
    <citation type="journal article" date="2015" name="Genome Announc.">
        <title>Complete Genome Sequence of Pseudoxanthomonas suwonensis Strain J1, a Cellulose-Degrading Bacterium Isolated from Leaf- and Wood-Enriched Soil.</title>
        <authorList>
            <person name="Hou L."/>
            <person name="Jiang J."/>
            <person name="Xu Z."/>
            <person name="Zhou Y."/>
            <person name="Leung F.C."/>
        </authorList>
    </citation>
    <scope>NUCLEOTIDE SEQUENCE [LARGE SCALE GENOMIC DNA]</scope>
    <source>
        <strain evidence="2 3">J1</strain>
    </source>
</reference>
<dbReference type="PATRIC" id="fig|314722.6.peg.1751"/>